<dbReference type="EMBL" id="JAHDVG010000486">
    <property type="protein sequence ID" value="KAH1168279.1"/>
    <property type="molecule type" value="Genomic_DNA"/>
</dbReference>
<keyword evidence="2" id="KW-1185">Reference proteome</keyword>
<dbReference type="Proteomes" id="UP000827986">
    <property type="component" value="Unassembled WGS sequence"/>
</dbReference>
<evidence type="ECO:0000313" key="2">
    <source>
        <dbReference type="Proteomes" id="UP000827986"/>
    </source>
</evidence>
<evidence type="ECO:0000313" key="1">
    <source>
        <dbReference type="EMBL" id="KAH1168279.1"/>
    </source>
</evidence>
<proteinExistence type="predicted"/>
<sequence length="102" mass="11633">MVHACRWTANIHATTPPIYRHTNRWQTCMQTSHACERCVDVIMCILSMTGVTCLQITDIPAKRLQTCMHLDSPLSCLHIHTANMHAEADSIVTVRTLWDLEM</sequence>
<name>A0A9D3WQ22_9SAUR</name>
<reference evidence="1" key="1">
    <citation type="submission" date="2021-09" db="EMBL/GenBank/DDBJ databases">
        <title>The genome of Mauremys mutica provides insights into the evolution of semi-aquatic lifestyle.</title>
        <authorList>
            <person name="Gong S."/>
            <person name="Gao Y."/>
        </authorList>
    </citation>
    <scope>NUCLEOTIDE SEQUENCE</scope>
    <source>
        <strain evidence="1">MM-2020</strain>
        <tissue evidence="1">Muscle</tissue>
    </source>
</reference>
<organism evidence="1 2">
    <name type="scientific">Mauremys mutica</name>
    <name type="common">yellowpond turtle</name>
    <dbReference type="NCBI Taxonomy" id="74926"/>
    <lineage>
        <taxon>Eukaryota</taxon>
        <taxon>Metazoa</taxon>
        <taxon>Chordata</taxon>
        <taxon>Craniata</taxon>
        <taxon>Vertebrata</taxon>
        <taxon>Euteleostomi</taxon>
        <taxon>Archelosauria</taxon>
        <taxon>Testudinata</taxon>
        <taxon>Testudines</taxon>
        <taxon>Cryptodira</taxon>
        <taxon>Durocryptodira</taxon>
        <taxon>Testudinoidea</taxon>
        <taxon>Geoemydidae</taxon>
        <taxon>Geoemydinae</taxon>
        <taxon>Mauremys</taxon>
    </lineage>
</organism>
<accession>A0A9D3WQ22</accession>
<dbReference type="AlphaFoldDB" id="A0A9D3WQ22"/>
<gene>
    <name evidence="1" type="ORF">KIL84_003762</name>
</gene>
<protein>
    <submittedName>
        <fullName evidence="1">Uncharacterized protein</fullName>
    </submittedName>
</protein>
<comment type="caution">
    <text evidence="1">The sequence shown here is derived from an EMBL/GenBank/DDBJ whole genome shotgun (WGS) entry which is preliminary data.</text>
</comment>